<reference evidence="1 2" key="1">
    <citation type="submission" date="2023-08" db="EMBL/GenBank/DDBJ databases">
        <title>A Necator americanus chromosomal reference genome.</title>
        <authorList>
            <person name="Ilik V."/>
            <person name="Petrzelkova K.J."/>
            <person name="Pardy F."/>
            <person name="Fuh T."/>
            <person name="Niatou-Singa F.S."/>
            <person name="Gouil Q."/>
            <person name="Baker L."/>
            <person name="Ritchie M.E."/>
            <person name="Jex A.R."/>
            <person name="Gazzola D."/>
            <person name="Li H."/>
            <person name="Toshio Fujiwara R."/>
            <person name="Zhan B."/>
            <person name="Aroian R.V."/>
            <person name="Pafco B."/>
            <person name="Schwarz E.M."/>
        </authorList>
    </citation>
    <scope>NUCLEOTIDE SEQUENCE [LARGE SCALE GENOMIC DNA]</scope>
    <source>
        <strain evidence="1 2">Aroian</strain>
        <tissue evidence="1">Whole animal</tissue>
    </source>
</reference>
<gene>
    <name evidence="1" type="primary">Necator_chrX.g23555</name>
    <name evidence="1" type="ORF">RB195_023391</name>
</gene>
<evidence type="ECO:0000313" key="2">
    <source>
        <dbReference type="Proteomes" id="UP001303046"/>
    </source>
</evidence>
<evidence type="ECO:0000313" key="1">
    <source>
        <dbReference type="EMBL" id="KAK6762650.1"/>
    </source>
</evidence>
<accession>A0ABR1EIZ2</accession>
<comment type="caution">
    <text evidence="1">The sequence shown here is derived from an EMBL/GenBank/DDBJ whole genome shotgun (WGS) entry which is preliminary data.</text>
</comment>
<name>A0ABR1EIZ2_NECAM</name>
<sequence length="144" mass="15933">MMRRQVDMAAEEIGVEFVDGPLYSLSRCNGCSISVPESSHLREVGVGDVSTGDGRRRASLRGFKTLRSPPTVVEMFQVDDGLGTSLCKLCSFFSFPCEGKYSSRGGDGLAPNRNLVQQAKRFTDDDDVFYFIMIPFAGRFLRSL</sequence>
<protein>
    <submittedName>
        <fullName evidence="1">Uncharacterized protein</fullName>
    </submittedName>
</protein>
<keyword evidence="2" id="KW-1185">Reference proteome</keyword>
<organism evidence="1 2">
    <name type="scientific">Necator americanus</name>
    <name type="common">Human hookworm</name>
    <dbReference type="NCBI Taxonomy" id="51031"/>
    <lineage>
        <taxon>Eukaryota</taxon>
        <taxon>Metazoa</taxon>
        <taxon>Ecdysozoa</taxon>
        <taxon>Nematoda</taxon>
        <taxon>Chromadorea</taxon>
        <taxon>Rhabditida</taxon>
        <taxon>Rhabditina</taxon>
        <taxon>Rhabditomorpha</taxon>
        <taxon>Strongyloidea</taxon>
        <taxon>Ancylostomatidae</taxon>
        <taxon>Bunostominae</taxon>
        <taxon>Necator</taxon>
    </lineage>
</organism>
<proteinExistence type="predicted"/>
<dbReference type="Proteomes" id="UP001303046">
    <property type="component" value="Unassembled WGS sequence"/>
</dbReference>
<dbReference type="EMBL" id="JAVFWL010000006">
    <property type="protein sequence ID" value="KAK6762650.1"/>
    <property type="molecule type" value="Genomic_DNA"/>
</dbReference>